<dbReference type="GO" id="GO:0016791">
    <property type="term" value="F:phosphatase activity"/>
    <property type="evidence" value="ECO:0007669"/>
    <property type="project" value="TreeGrafter"/>
</dbReference>
<sequence>MSSPAKGVALPQSPVKGGSPTKPGSPLAQSKKSSKASSPTRSTGAAQPFVHQNSDDEDYYTRPDFIYGGPFIGVNRPSPFLDTGTPMNLPLQGTFKKSFAYFSLKERIPVILTKIIDYLSRDGGSIKSANGASEEDLKNFMQSVVKLKNDLVTNKDYDPFTVDTANAKKWNMWIENQENKKYFNNTWMFTECYLYRKLREGCELTKGLQKFDYFEAQKKSAFDNNVELMCIVADKMVTMVNKSEKDKRKADFITLLKICLWANKCDLSLSLGSQVNLIQAAKDATEKLRLNPPPPPPPPKKGKKGKPAKEAAPQAPLVISHDPFQMILDLKDKLLVDDTAKIADQVQNKADAMLKAINANTTFKFKCSCHRLATLAGVPLCKDEAAEEVKDTKDAKDTKDTKDKKETKEAAPAEAKDGKEKKEDAPKPIPCPAKMTVPQAVMFDIVCDNTGYELFADLCLAHFLVAQKIVQKVRFHVKDMPWFISDVTEKDFRYVIDACSNSNFSKEASSGATEGEGGAPKIIKADNLRLLGQAWNQYLTDGVFQVMAEEFWTTPHVYRDMKKYDPILYRKLQYAVAIMFKGDLNYRKLLGDRNVNPTTGFEASLQGFIPAPIIAVRTVKAELICGLPKGKWDQLTTADEKWMQSGDYGVIQFCPKGEALKVSDRPCMDYCQTCFGVVCPEHTDI</sequence>
<dbReference type="PANTHER" id="PTHR12260">
    <property type="entry name" value="DAMAGE-CONTROL PHOSPHATASE ARMT1"/>
    <property type="match status" value="1"/>
</dbReference>
<protein>
    <recommendedName>
        <fullName evidence="6">Damage-control phosphatase ARMT1</fullName>
    </recommendedName>
    <alternativeName>
        <fullName evidence="13">Acidic residue methyltransferase 1</fullName>
    </alternativeName>
    <alternativeName>
        <fullName evidence="11">Protein-glutamate O-methyltransferase</fullName>
    </alternativeName>
    <alternativeName>
        <fullName evidence="12">Sugar phosphate phosphatase ARMT1</fullName>
    </alternativeName>
</protein>
<dbReference type="GeneID" id="118276906"/>
<evidence type="ECO:0000256" key="14">
    <source>
        <dbReference type="ARBA" id="ARBA00045980"/>
    </source>
</evidence>
<proteinExistence type="inferred from homology"/>
<comment type="cofactor">
    <cofactor evidence="3">
        <name>Mn(2+)</name>
        <dbReference type="ChEBI" id="CHEBI:29035"/>
    </cofactor>
</comment>
<evidence type="ECO:0000256" key="15">
    <source>
        <dbReference type="ARBA" id="ARBA00048809"/>
    </source>
</evidence>
<feature type="region of interest" description="Disordered" evidence="16">
    <location>
        <begin position="285"/>
        <end position="314"/>
    </location>
</feature>
<dbReference type="Gene3D" id="1.20.930.60">
    <property type="match status" value="1"/>
</dbReference>
<organism evidence="18 19">
    <name type="scientific">Spodoptera frugiperda</name>
    <name type="common">Fall armyworm</name>
    <dbReference type="NCBI Taxonomy" id="7108"/>
    <lineage>
        <taxon>Eukaryota</taxon>
        <taxon>Metazoa</taxon>
        <taxon>Ecdysozoa</taxon>
        <taxon>Arthropoda</taxon>
        <taxon>Hexapoda</taxon>
        <taxon>Insecta</taxon>
        <taxon>Pterygota</taxon>
        <taxon>Neoptera</taxon>
        <taxon>Endopterygota</taxon>
        <taxon>Lepidoptera</taxon>
        <taxon>Glossata</taxon>
        <taxon>Ditrysia</taxon>
        <taxon>Noctuoidea</taxon>
        <taxon>Noctuidae</taxon>
        <taxon>Amphipyrinae</taxon>
        <taxon>Spodoptera</taxon>
    </lineage>
</organism>
<reference evidence="19" key="1">
    <citation type="submission" date="2025-08" db="UniProtKB">
        <authorList>
            <consortium name="RefSeq"/>
        </authorList>
    </citation>
    <scope>IDENTIFICATION</scope>
    <source>
        <tissue evidence="19">Whole larval tissue</tissue>
    </source>
</reference>
<keyword evidence="8" id="KW-0479">Metal-binding</keyword>
<evidence type="ECO:0000256" key="11">
    <source>
        <dbReference type="ARBA" id="ARBA00030066"/>
    </source>
</evidence>
<comment type="similarity">
    <text evidence="5">Belongs to the damage-control phosphatase family. Sugar phosphate phosphatase III subfamily.</text>
</comment>
<comment type="catalytic activity">
    <reaction evidence="1">
        <text>L-glutamyl-[protein] + S-adenosyl-L-methionine = [protein]-L-glutamate 5-O-methyl ester + S-adenosyl-L-homocysteine</text>
        <dbReference type="Rhea" id="RHEA:24452"/>
        <dbReference type="Rhea" id="RHEA-COMP:10208"/>
        <dbReference type="Rhea" id="RHEA-COMP:10311"/>
        <dbReference type="ChEBI" id="CHEBI:29973"/>
        <dbReference type="ChEBI" id="CHEBI:57856"/>
        <dbReference type="ChEBI" id="CHEBI:59789"/>
        <dbReference type="ChEBI" id="CHEBI:82795"/>
    </reaction>
</comment>
<dbReference type="InterPro" id="IPR036075">
    <property type="entry name" value="ARMT-1-like_metal-bd_sf"/>
</dbReference>
<dbReference type="GO" id="GO:0046872">
    <property type="term" value="F:metal ion binding"/>
    <property type="evidence" value="ECO:0007669"/>
    <property type="project" value="UniProtKB-KW"/>
</dbReference>
<dbReference type="PANTHER" id="PTHR12260:SF6">
    <property type="entry name" value="DAMAGE-CONTROL PHOSPHATASE ARMT1"/>
    <property type="match status" value="1"/>
</dbReference>
<evidence type="ECO:0000256" key="1">
    <source>
        <dbReference type="ARBA" id="ARBA00000807"/>
    </source>
</evidence>
<feature type="domain" description="Damage-control phosphatase ARMT1-like metal-binding" evidence="17">
    <location>
        <begin position="441"/>
        <end position="632"/>
    </location>
</feature>
<dbReference type="SUPFAM" id="SSF111321">
    <property type="entry name" value="AF1104-like"/>
    <property type="match status" value="2"/>
</dbReference>
<dbReference type="Gene3D" id="3.40.50.10880">
    <property type="entry name" value="Uncharacterised protein PF01937, DUF89, domain 3"/>
    <property type="match status" value="1"/>
</dbReference>
<dbReference type="InterPro" id="IPR039763">
    <property type="entry name" value="ARMT1"/>
</dbReference>
<evidence type="ECO:0000313" key="19">
    <source>
        <dbReference type="RefSeq" id="XP_050555893.1"/>
    </source>
</evidence>
<evidence type="ECO:0000259" key="17">
    <source>
        <dbReference type="Pfam" id="PF01937"/>
    </source>
</evidence>
<dbReference type="Proteomes" id="UP000829999">
    <property type="component" value="Chromosome 17"/>
</dbReference>
<evidence type="ECO:0000256" key="8">
    <source>
        <dbReference type="ARBA" id="ARBA00022723"/>
    </source>
</evidence>
<evidence type="ECO:0000256" key="7">
    <source>
        <dbReference type="ARBA" id="ARBA00022596"/>
    </source>
</evidence>
<keyword evidence="10" id="KW-0464">Manganese</keyword>
<evidence type="ECO:0000256" key="9">
    <source>
        <dbReference type="ARBA" id="ARBA00022801"/>
    </source>
</evidence>
<evidence type="ECO:0000256" key="10">
    <source>
        <dbReference type="ARBA" id="ARBA00023211"/>
    </source>
</evidence>
<accession>A0A9R0DZA3</accession>
<feature type="domain" description="Damage-control phosphatase ARMT1-like metal-binding" evidence="17">
    <location>
        <begin position="104"/>
        <end position="275"/>
    </location>
</feature>
<evidence type="ECO:0000256" key="16">
    <source>
        <dbReference type="SAM" id="MobiDB-lite"/>
    </source>
</evidence>
<evidence type="ECO:0000256" key="12">
    <source>
        <dbReference type="ARBA" id="ARBA00030842"/>
    </source>
</evidence>
<feature type="compositionally biased region" description="Basic and acidic residues" evidence="16">
    <location>
        <begin position="386"/>
        <end position="426"/>
    </location>
</feature>
<keyword evidence="7" id="KW-0533">Nickel</keyword>
<evidence type="ECO:0000256" key="2">
    <source>
        <dbReference type="ARBA" id="ARBA00001326"/>
    </source>
</evidence>
<evidence type="ECO:0000256" key="4">
    <source>
        <dbReference type="ARBA" id="ARBA00001967"/>
    </source>
</evidence>
<evidence type="ECO:0000256" key="5">
    <source>
        <dbReference type="ARBA" id="ARBA00009519"/>
    </source>
</evidence>
<comment type="catalytic activity">
    <reaction evidence="15">
        <text>beta-D-fructose 6-phosphate = dihydroxyacetone + D-glyceraldehyde 3-phosphate</text>
        <dbReference type="Rhea" id="RHEA:28002"/>
        <dbReference type="ChEBI" id="CHEBI:16016"/>
        <dbReference type="ChEBI" id="CHEBI:57634"/>
        <dbReference type="ChEBI" id="CHEBI:59776"/>
    </reaction>
</comment>
<gene>
    <name evidence="19" type="primary">LOC118276906</name>
</gene>
<evidence type="ECO:0000256" key="3">
    <source>
        <dbReference type="ARBA" id="ARBA00001936"/>
    </source>
</evidence>
<evidence type="ECO:0000256" key="6">
    <source>
        <dbReference type="ARBA" id="ARBA00017414"/>
    </source>
</evidence>
<keyword evidence="9" id="KW-0378">Hydrolase</keyword>
<comment type="catalytic activity">
    <reaction evidence="2">
        <text>beta-D-fructose 1-phosphate + H2O = D-fructose + phosphate</text>
        <dbReference type="Rhea" id="RHEA:35603"/>
        <dbReference type="ChEBI" id="CHEBI:15377"/>
        <dbReference type="ChEBI" id="CHEBI:37721"/>
        <dbReference type="ChEBI" id="CHEBI:43474"/>
        <dbReference type="ChEBI" id="CHEBI:138881"/>
    </reaction>
</comment>
<evidence type="ECO:0000256" key="13">
    <source>
        <dbReference type="ARBA" id="ARBA00032801"/>
    </source>
</evidence>
<dbReference type="Pfam" id="PF01937">
    <property type="entry name" value="ARMT1-like_dom"/>
    <property type="match status" value="2"/>
</dbReference>
<name>A0A9R0DZA3_SPOFR</name>
<comment type="cofactor">
    <cofactor evidence="4">
        <name>Ni(2+)</name>
        <dbReference type="ChEBI" id="CHEBI:49786"/>
    </cofactor>
</comment>
<feature type="region of interest" description="Disordered" evidence="16">
    <location>
        <begin position="386"/>
        <end position="430"/>
    </location>
</feature>
<evidence type="ECO:0000313" key="18">
    <source>
        <dbReference type="Proteomes" id="UP000829999"/>
    </source>
</evidence>
<dbReference type="GO" id="GO:0005634">
    <property type="term" value="C:nucleus"/>
    <property type="evidence" value="ECO:0007669"/>
    <property type="project" value="TreeGrafter"/>
</dbReference>
<dbReference type="InterPro" id="IPR002791">
    <property type="entry name" value="ARMT1-like_metal-bd"/>
</dbReference>
<dbReference type="AlphaFoldDB" id="A0A9R0DZA3"/>
<dbReference type="RefSeq" id="XP_050555893.1">
    <property type="nucleotide sequence ID" value="XM_050699936.1"/>
</dbReference>
<comment type="function">
    <text evidence="14">Metal-dependent phosphatase that shows phosphatase activity against several substrates, including fructose-1-phosphate and fructose-6-phosphate. Its preference for fructose-1-phosphate, a strong glycating agent that causes DNA damage rather than a canonical yeast metabolite, suggests a damage-control function in hexose phosphate metabolism. Has also been shown to have O-methyltransferase activity that methylates glutamate residues of target proteins to form gamma-glutamyl methyl ester residues. Possibly methylates PCNA, suggesting it is involved in the DNA damage response.</text>
</comment>
<dbReference type="GO" id="GO:0006974">
    <property type="term" value="P:DNA damage response"/>
    <property type="evidence" value="ECO:0007669"/>
    <property type="project" value="TreeGrafter"/>
</dbReference>
<feature type="region of interest" description="Disordered" evidence="16">
    <location>
        <begin position="1"/>
        <end position="57"/>
    </location>
</feature>
<keyword evidence="18" id="KW-1185">Reference proteome</keyword>
<dbReference type="OrthoDB" id="541375at2759"/>